<evidence type="ECO:0000313" key="1">
    <source>
        <dbReference type="EMBL" id="TDT30055.1"/>
    </source>
</evidence>
<gene>
    <name evidence="1" type="ORF">CLV29_3078</name>
</gene>
<keyword evidence="2" id="KW-1185">Reference proteome</keyword>
<dbReference type="EMBL" id="SOAW01000003">
    <property type="protein sequence ID" value="TDT30055.1"/>
    <property type="molecule type" value="Genomic_DNA"/>
</dbReference>
<organism evidence="1 2">
    <name type="scientific">Naumannella halotolerans</name>
    <dbReference type="NCBI Taxonomy" id="993414"/>
    <lineage>
        <taxon>Bacteria</taxon>
        <taxon>Bacillati</taxon>
        <taxon>Actinomycetota</taxon>
        <taxon>Actinomycetes</taxon>
        <taxon>Propionibacteriales</taxon>
        <taxon>Propionibacteriaceae</taxon>
        <taxon>Naumannella</taxon>
    </lineage>
</organism>
<dbReference type="Proteomes" id="UP000295371">
    <property type="component" value="Unassembled WGS sequence"/>
</dbReference>
<protein>
    <recommendedName>
        <fullName evidence="3">YacP-like NYN domain-containing protein</fullName>
    </recommendedName>
</protein>
<accession>A0A4R7IZC8</accession>
<evidence type="ECO:0000313" key="2">
    <source>
        <dbReference type="Proteomes" id="UP000295371"/>
    </source>
</evidence>
<proteinExistence type="predicted"/>
<reference evidence="1 2" key="1">
    <citation type="submission" date="2019-03" db="EMBL/GenBank/DDBJ databases">
        <title>Genomic Encyclopedia of Archaeal and Bacterial Type Strains, Phase II (KMG-II): from individual species to whole genera.</title>
        <authorList>
            <person name="Goeker M."/>
        </authorList>
    </citation>
    <scope>NUCLEOTIDE SEQUENCE [LARGE SCALE GENOMIC DNA]</scope>
    <source>
        <strain evidence="1 2">DSM 24323</strain>
    </source>
</reference>
<sequence>MIIDSANVVGSVPDGWWRDRAAAAYRLHRCLVDARLSTVDRVELVLEGPARQGVPESTTGSVWVRHADGLGDDEVIRRACSVVAAGEDLTVVTADRALADRIHAIGADVSPPSALLREIDY</sequence>
<dbReference type="AlphaFoldDB" id="A0A4R7IZC8"/>
<name>A0A4R7IZC8_9ACTN</name>
<evidence type="ECO:0008006" key="3">
    <source>
        <dbReference type="Google" id="ProtNLM"/>
    </source>
</evidence>
<comment type="caution">
    <text evidence="1">The sequence shown here is derived from an EMBL/GenBank/DDBJ whole genome shotgun (WGS) entry which is preliminary data.</text>
</comment>